<evidence type="ECO:0000313" key="3">
    <source>
        <dbReference type="WBParaSite" id="Csp11.Scaffold574.g4346.t1"/>
    </source>
</evidence>
<accession>A0A1I7TBL4</accession>
<keyword evidence="2" id="KW-1185">Reference proteome</keyword>
<sequence>MIERGILLNKLNEETDFGVFDMFADVIPEVKRKVLNAEKIYNQPHDQNRGEEVLDCRLEMDMTMMQIVLLIDELFDVDYDEYESFPKYHVDEEAANRLIQEHQRVQEKMEELTLTCKRNLSIEKLAQLRKDIAKFREDYTAMQKRTRRYLGRLVKMLAAVISELTAKYGVYGNNIMADF</sequence>
<name>A0A1I7TBL4_9PELO</name>
<dbReference type="WBParaSite" id="Csp11.Scaffold574.g4346.t1">
    <property type="protein sequence ID" value="Csp11.Scaffold574.g4346.t1"/>
    <property type="gene ID" value="Csp11.Scaffold574.g4346"/>
</dbReference>
<organism evidence="2 3">
    <name type="scientific">Caenorhabditis tropicalis</name>
    <dbReference type="NCBI Taxonomy" id="1561998"/>
    <lineage>
        <taxon>Eukaryota</taxon>
        <taxon>Metazoa</taxon>
        <taxon>Ecdysozoa</taxon>
        <taxon>Nematoda</taxon>
        <taxon>Chromadorea</taxon>
        <taxon>Rhabditida</taxon>
        <taxon>Rhabditina</taxon>
        <taxon>Rhabditomorpha</taxon>
        <taxon>Rhabditoidea</taxon>
        <taxon>Rhabditidae</taxon>
        <taxon>Peloderinae</taxon>
        <taxon>Caenorhabditis</taxon>
    </lineage>
</organism>
<evidence type="ECO:0000256" key="1">
    <source>
        <dbReference type="SAM" id="Coils"/>
    </source>
</evidence>
<proteinExistence type="predicted"/>
<keyword evidence="1" id="KW-0175">Coiled coil</keyword>
<evidence type="ECO:0000313" key="2">
    <source>
        <dbReference type="Proteomes" id="UP000095282"/>
    </source>
</evidence>
<dbReference type="AlphaFoldDB" id="A0A1I7TBL4"/>
<dbReference type="Proteomes" id="UP000095282">
    <property type="component" value="Unplaced"/>
</dbReference>
<reference evidence="3" key="1">
    <citation type="submission" date="2016-11" db="UniProtKB">
        <authorList>
            <consortium name="WormBaseParasite"/>
        </authorList>
    </citation>
    <scope>IDENTIFICATION</scope>
</reference>
<protein>
    <submittedName>
        <fullName evidence="3">BBS2_C domain-containing protein</fullName>
    </submittedName>
</protein>
<feature type="coiled-coil region" evidence="1">
    <location>
        <begin position="95"/>
        <end position="145"/>
    </location>
</feature>